<evidence type="ECO:0000259" key="1">
    <source>
        <dbReference type="Pfam" id="PF10416"/>
    </source>
</evidence>
<accession>A0ABR2HNL4</accession>
<dbReference type="EMBL" id="JAPFFF010000024">
    <property type="protein sequence ID" value="KAK8850244.1"/>
    <property type="molecule type" value="Genomic_DNA"/>
</dbReference>
<protein>
    <recommendedName>
        <fullName evidence="1">Initiator binding domain-containing protein</fullName>
    </recommendedName>
</protein>
<reference evidence="2 3" key="1">
    <citation type="submission" date="2024-04" db="EMBL/GenBank/DDBJ databases">
        <title>Tritrichomonas musculus Genome.</title>
        <authorList>
            <person name="Alves-Ferreira E."/>
            <person name="Grigg M."/>
            <person name="Lorenzi H."/>
            <person name="Galac M."/>
        </authorList>
    </citation>
    <scope>NUCLEOTIDE SEQUENCE [LARGE SCALE GENOMIC DNA]</scope>
    <source>
        <strain evidence="2 3">EAF2021</strain>
    </source>
</reference>
<dbReference type="InterPro" id="IPR018845">
    <property type="entry name" value="Initiator-bd"/>
</dbReference>
<name>A0ABR2HNL4_9EUKA</name>
<keyword evidence="3" id="KW-1185">Reference proteome</keyword>
<feature type="domain" description="Initiator binding" evidence="1">
    <location>
        <begin position="13"/>
        <end position="140"/>
    </location>
</feature>
<organism evidence="2 3">
    <name type="scientific">Tritrichomonas musculus</name>
    <dbReference type="NCBI Taxonomy" id="1915356"/>
    <lineage>
        <taxon>Eukaryota</taxon>
        <taxon>Metamonada</taxon>
        <taxon>Parabasalia</taxon>
        <taxon>Tritrichomonadida</taxon>
        <taxon>Tritrichomonadidae</taxon>
        <taxon>Tritrichomonas</taxon>
    </lineage>
</organism>
<gene>
    <name evidence="2" type="ORF">M9Y10_018369</name>
</gene>
<evidence type="ECO:0000313" key="3">
    <source>
        <dbReference type="Proteomes" id="UP001470230"/>
    </source>
</evidence>
<dbReference type="Proteomes" id="UP001470230">
    <property type="component" value="Unassembled WGS sequence"/>
</dbReference>
<dbReference type="Pfam" id="PF10416">
    <property type="entry name" value="IBD"/>
    <property type="match status" value="1"/>
</dbReference>
<sequence length="160" mass="18846">MSFPMYWDILPNADRARYISLRQKISKEGQNNKNSNTVNISFEDQLKMIREFAERNDIHDWKRFLVCGICWKGDVLGVNTRQLRFLIKKCKSAINNSLQRMGYQVCHSNSLKPWTVFSPMIPYINTNMSELRQWTIRINTKDIKARIETASKFREIAPLA</sequence>
<evidence type="ECO:0000313" key="2">
    <source>
        <dbReference type="EMBL" id="KAK8850244.1"/>
    </source>
</evidence>
<proteinExistence type="predicted"/>
<comment type="caution">
    <text evidence="2">The sequence shown here is derived from an EMBL/GenBank/DDBJ whole genome shotgun (WGS) entry which is preliminary data.</text>
</comment>